<evidence type="ECO:0000313" key="2">
    <source>
        <dbReference type="Proteomes" id="UP000250028"/>
    </source>
</evidence>
<dbReference type="OrthoDB" id="342114at2"/>
<sequence>MDSIEFRVTDQEYGTGRHRGVLPVIDGVSLVVLARRVEEPAADAEGHPDLAGSYAPLVSEGLPREHFLGRPYLSWFDDGDTVLLGCTCGDWGCWPLTAMVRVDARFVHWSHFRSGHRDWDLGDLGPFRFERRAYERALTDAGLL</sequence>
<protein>
    <submittedName>
        <fullName evidence="1">Uncharacterized protein</fullName>
    </submittedName>
</protein>
<proteinExistence type="predicted"/>
<keyword evidence="2" id="KW-1185">Reference proteome</keyword>
<gene>
    <name evidence="1" type="ORF">SAMN04489750_2476</name>
</gene>
<dbReference type="RefSeq" id="WP_109686203.1">
    <property type="nucleotide sequence ID" value="NZ_QGDN01000001.1"/>
</dbReference>
<organism evidence="1 2">
    <name type="scientific">Branchiibius hedensis</name>
    <dbReference type="NCBI Taxonomy" id="672460"/>
    <lineage>
        <taxon>Bacteria</taxon>
        <taxon>Bacillati</taxon>
        <taxon>Actinomycetota</taxon>
        <taxon>Actinomycetes</taxon>
        <taxon>Micrococcales</taxon>
        <taxon>Dermacoccaceae</taxon>
        <taxon>Branchiibius</taxon>
    </lineage>
</organism>
<evidence type="ECO:0000313" key="1">
    <source>
        <dbReference type="EMBL" id="SSA35131.1"/>
    </source>
</evidence>
<dbReference type="Proteomes" id="UP000250028">
    <property type="component" value="Unassembled WGS sequence"/>
</dbReference>
<accession>A0A2Y8ZRY0</accession>
<dbReference type="AlphaFoldDB" id="A0A2Y8ZRY0"/>
<name>A0A2Y8ZRY0_9MICO</name>
<reference evidence="2" key="1">
    <citation type="submission" date="2016-10" db="EMBL/GenBank/DDBJ databases">
        <authorList>
            <person name="Varghese N."/>
            <person name="Submissions S."/>
        </authorList>
    </citation>
    <scope>NUCLEOTIDE SEQUENCE [LARGE SCALE GENOMIC DNA]</scope>
    <source>
        <strain evidence="2">DSM 22951</strain>
    </source>
</reference>
<dbReference type="EMBL" id="UESZ01000001">
    <property type="protein sequence ID" value="SSA35131.1"/>
    <property type="molecule type" value="Genomic_DNA"/>
</dbReference>